<dbReference type="AlphaFoldDB" id="A0A1X1TNA3"/>
<gene>
    <name evidence="1" type="ORF">MCNS_18940</name>
</gene>
<evidence type="ECO:0000313" key="1">
    <source>
        <dbReference type="EMBL" id="BBZ38831.1"/>
    </source>
</evidence>
<organism evidence="1 2">
    <name type="scientific">Mycobacterium conspicuum</name>
    <dbReference type="NCBI Taxonomy" id="44010"/>
    <lineage>
        <taxon>Bacteria</taxon>
        <taxon>Bacillati</taxon>
        <taxon>Actinomycetota</taxon>
        <taxon>Actinomycetes</taxon>
        <taxon>Mycobacteriales</taxon>
        <taxon>Mycobacteriaceae</taxon>
        <taxon>Mycobacterium</taxon>
    </lineage>
</organism>
<protein>
    <submittedName>
        <fullName evidence="1">Uncharacterized protein</fullName>
    </submittedName>
</protein>
<keyword evidence="2" id="KW-1185">Reference proteome</keyword>
<dbReference type="Proteomes" id="UP000467385">
    <property type="component" value="Chromosome"/>
</dbReference>
<dbReference type="EMBL" id="AP022613">
    <property type="protein sequence ID" value="BBZ38831.1"/>
    <property type="molecule type" value="Genomic_DNA"/>
</dbReference>
<sequence length="330" mass="36500">MLDRVEFDVSHEPASLDHYRRDWVPGPGVSLAGIWYGAVVSDGSARDYWGVRGADDFVVGMTHVVSPICGFRSLQKTLDAEASHLFSEYASIDWYEPYTYTATGDLIQMNYFSGRIERDAAGCHWYDASGRWEIHGTTISDVVVTHVPVQAGIDHEVYYRHELMHARGTISGVEVSGYAHQDFAYGPPGMAYTELPIARQLQGMWVSWMHEYTDGEVGGGSFWQGRDELAFGPGYHVKDGVTMVHNDIVALPTFNASGKITTLKARIGADSYEFTFDTNGSPVHVFGQLTSNSSGKQPARSWCWVEHAGGMMTPELLDMAIQPFLLARGA</sequence>
<dbReference type="OrthoDB" id="4685828at2"/>
<accession>A0A1X1TNA3</accession>
<evidence type="ECO:0000313" key="2">
    <source>
        <dbReference type="Proteomes" id="UP000467385"/>
    </source>
</evidence>
<dbReference type="RefSeq" id="WP_085231710.1">
    <property type="nucleotide sequence ID" value="NZ_AP022613.1"/>
</dbReference>
<proteinExistence type="predicted"/>
<reference evidence="1 2" key="1">
    <citation type="journal article" date="2019" name="Emerg. Microbes Infect.">
        <title>Comprehensive subspecies identification of 175 nontuberculous mycobacteria species based on 7547 genomic profiles.</title>
        <authorList>
            <person name="Matsumoto Y."/>
            <person name="Kinjo T."/>
            <person name="Motooka D."/>
            <person name="Nabeya D."/>
            <person name="Jung N."/>
            <person name="Uechi K."/>
            <person name="Horii T."/>
            <person name="Iida T."/>
            <person name="Fujita J."/>
            <person name="Nakamura S."/>
        </authorList>
    </citation>
    <scope>NUCLEOTIDE SEQUENCE [LARGE SCALE GENOMIC DNA]</scope>
    <source>
        <strain evidence="1 2">JCM 14738</strain>
    </source>
</reference>
<name>A0A1X1TNA3_9MYCO</name>